<dbReference type="Pfam" id="PF10584">
    <property type="entry name" value="Proteasome_A_N"/>
    <property type="match status" value="1"/>
</dbReference>
<dbReference type="SMART" id="SM00948">
    <property type="entry name" value="Proteasome_A_N"/>
    <property type="match status" value="1"/>
</dbReference>
<dbReference type="PROSITE" id="PS51475">
    <property type="entry name" value="PROTEASOME_ALPHA_2"/>
    <property type="match status" value="1"/>
</dbReference>
<dbReference type="InterPro" id="IPR023332">
    <property type="entry name" value="Proteasome_alpha-type"/>
</dbReference>
<dbReference type="AlphaFoldDB" id="A0A7S4KUQ1"/>
<dbReference type="InterPro" id="IPR050115">
    <property type="entry name" value="Proteasome_alpha"/>
</dbReference>
<dbReference type="SUPFAM" id="SSF56235">
    <property type="entry name" value="N-terminal nucleophile aminohydrolases (Ntn hydrolases)"/>
    <property type="match status" value="1"/>
</dbReference>
<evidence type="ECO:0000256" key="2">
    <source>
        <dbReference type="PROSITE-ProRule" id="PRU00808"/>
    </source>
</evidence>
<dbReference type="PANTHER" id="PTHR11599">
    <property type="entry name" value="PROTEASOME SUBUNIT ALPHA/BETA"/>
    <property type="match status" value="1"/>
</dbReference>
<proteinExistence type="inferred from homology"/>
<dbReference type="GO" id="GO:0019773">
    <property type="term" value="C:proteasome core complex, alpha-subunit complex"/>
    <property type="evidence" value="ECO:0007669"/>
    <property type="project" value="UniProtKB-UniRule"/>
</dbReference>
<dbReference type="InterPro" id="IPR000426">
    <property type="entry name" value="Proteasome_asu_N"/>
</dbReference>
<evidence type="ECO:0000256" key="1">
    <source>
        <dbReference type="ARBA" id="ARBA00022942"/>
    </source>
</evidence>
<dbReference type="InterPro" id="IPR001353">
    <property type="entry name" value="Proteasome_sua/b"/>
</dbReference>
<dbReference type="CDD" id="cd03750">
    <property type="entry name" value="proteasome_alpha_type_2"/>
    <property type="match status" value="1"/>
</dbReference>
<name>A0A7S4KUQ1_9EUKA</name>
<feature type="domain" description="Proteasome alpha-type subunits" evidence="3">
    <location>
        <begin position="6"/>
        <end position="28"/>
    </location>
</feature>
<dbReference type="GO" id="GO:0006511">
    <property type="term" value="P:ubiquitin-dependent protein catabolic process"/>
    <property type="evidence" value="ECO:0007669"/>
    <property type="project" value="InterPro"/>
</dbReference>
<evidence type="ECO:0000259" key="3">
    <source>
        <dbReference type="SMART" id="SM00948"/>
    </source>
</evidence>
<organism evidence="4">
    <name type="scientific">Paramoeba aestuarina</name>
    <dbReference type="NCBI Taxonomy" id="180227"/>
    <lineage>
        <taxon>Eukaryota</taxon>
        <taxon>Amoebozoa</taxon>
        <taxon>Discosea</taxon>
        <taxon>Flabellinia</taxon>
        <taxon>Dactylopodida</taxon>
        <taxon>Paramoebidae</taxon>
        <taxon>Paramoeba</taxon>
    </lineage>
</organism>
<protein>
    <recommendedName>
        <fullName evidence="3">Proteasome alpha-type subunits domain-containing protein</fullName>
    </recommendedName>
</protein>
<reference evidence="4" key="1">
    <citation type="submission" date="2021-01" db="EMBL/GenBank/DDBJ databases">
        <authorList>
            <person name="Corre E."/>
            <person name="Pelletier E."/>
            <person name="Niang G."/>
            <person name="Scheremetjew M."/>
            <person name="Finn R."/>
            <person name="Kale V."/>
            <person name="Holt S."/>
            <person name="Cochrane G."/>
            <person name="Meng A."/>
            <person name="Brown T."/>
            <person name="Cohen L."/>
        </authorList>
    </citation>
    <scope>NUCLEOTIDE SEQUENCE</scope>
    <source>
        <strain evidence="4">SoJaBio B1-5/56/2</strain>
    </source>
</reference>
<comment type="similarity">
    <text evidence="2">Belongs to the peptidase T1A family.</text>
</comment>
<gene>
    <name evidence="4" type="ORF">NAES01612_LOCUS11609</name>
</gene>
<keyword evidence="1 2" id="KW-0647">Proteasome</keyword>
<dbReference type="EMBL" id="HBKR01017544">
    <property type="protein sequence ID" value="CAE2306000.1"/>
    <property type="molecule type" value="Transcribed_RNA"/>
</dbReference>
<dbReference type="GO" id="GO:0005634">
    <property type="term" value="C:nucleus"/>
    <property type="evidence" value="ECO:0007669"/>
    <property type="project" value="UniProtKB-ARBA"/>
</dbReference>
<dbReference type="InterPro" id="IPR029055">
    <property type="entry name" value="Ntn_hydrolases_N"/>
</dbReference>
<dbReference type="Gene3D" id="3.60.20.10">
    <property type="entry name" value="Glutamine Phosphoribosylpyrophosphate, subunit 1, domain 1"/>
    <property type="match status" value="1"/>
</dbReference>
<dbReference type="Pfam" id="PF00227">
    <property type="entry name" value="Proteasome"/>
    <property type="match status" value="1"/>
</dbReference>
<dbReference type="GO" id="GO:0010498">
    <property type="term" value="P:proteasomal protein catabolic process"/>
    <property type="evidence" value="ECO:0007669"/>
    <property type="project" value="UniProtKB-ARBA"/>
</dbReference>
<dbReference type="NCBIfam" id="NF003075">
    <property type="entry name" value="PRK03996.1"/>
    <property type="match status" value="1"/>
</dbReference>
<evidence type="ECO:0000313" key="4">
    <source>
        <dbReference type="EMBL" id="CAE2306000.1"/>
    </source>
</evidence>
<accession>A0A7S4KUQ1</accession>
<sequence>MPDASYSFSLTTFNPSGKLLQIEHALSAVENGGLSLAIRTPSGIVLATEKKLPSSLMKASEIHKVYSLDEHIGCVYSGIGPDARILVATSRKICQKYKLSFGAAIPTRTLVKEIANIVQEFTQSGGVRPFGVSLLIAGWDHVGPSVYQVDPGGSFFSWKASAIGHGSTSARRYLDKRYSDDLEREDAIFVAISTLKEMFNGRMTEENVEIGVVYPNGTFRLLSNGNIHDYLEANSS</sequence>